<dbReference type="EMBL" id="BLLF01001550">
    <property type="protein sequence ID" value="GFH19969.1"/>
    <property type="molecule type" value="Genomic_DNA"/>
</dbReference>
<sequence>MPYAHCVPHTTLTVYVVPCLTPCVPHDSGMSCHSGLQPALTSCPAIDGAVSNRSCLMVPELGMRTTWPSHVGGALPECLGTPVAVCTRTTNNDC</sequence>
<accession>A0A699ZK63</accession>
<protein>
    <submittedName>
        <fullName evidence="1">Uncharacterized protein</fullName>
    </submittedName>
</protein>
<reference evidence="1 2" key="1">
    <citation type="submission" date="2020-02" db="EMBL/GenBank/DDBJ databases">
        <title>Draft genome sequence of Haematococcus lacustris strain NIES-144.</title>
        <authorList>
            <person name="Morimoto D."/>
            <person name="Nakagawa S."/>
            <person name="Yoshida T."/>
            <person name="Sawayama S."/>
        </authorList>
    </citation>
    <scope>NUCLEOTIDE SEQUENCE [LARGE SCALE GENOMIC DNA]</scope>
    <source>
        <strain evidence="1 2">NIES-144</strain>
    </source>
</reference>
<comment type="caution">
    <text evidence="1">The sequence shown here is derived from an EMBL/GenBank/DDBJ whole genome shotgun (WGS) entry which is preliminary data.</text>
</comment>
<evidence type="ECO:0000313" key="2">
    <source>
        <dbReference type="Proteomes" id="UP000485058"/>
    </source>
</evidence>
<organism evidence="1 2">
    <name type="scientific">Haematococcus lacustris</name>
    <name type="common">Green alga</name>
    <name type="synonym">Haematococcus pluvialis</name>
    <dbReference type="NCBI Taxonomy" id="44745"/>
    <lineage>
        <taxon>Eukaryota</taxon>
        <taxon>Viridiplantae</taxon>
        <taxon>Chlorophyta</taxon>
        <taxon>core chlorophytes</taxon>
        <taxon>Chlorophyceae</taxon>
        <taxon>CS clade</taxon>
        <taxon>Chlamydomonadales</taxon>
        <taxon>Haematococcaceae</taxon>
        <taxon>Haematococcus</taxon>
    </lineage>
</organism>
<evidence type="ECO:0000313" key="1">
    <source>
        <dbReference type="EMBL" id="GFH19969.1"/>
    </source>
</evidence>
<dbReference type="Proteomes" id="UP000485058">
    <property type="component" value="Unassembled WGS sequence"/>
</dbReference>
<dbReference type="AlphaFoldDB" id="A0A699ZK63"/>
<name>A0A699ZK63_HAELA</name>
<proteinExistence type="predicted"/>
<gene>
    <name evidence="1" type="ORF">HaLaN_17012</name>
</gene>
<keyword evidence="2" id="KW-1185">Reference proteome</keyword>